<evidence type="ECO:0000313" key="2">
    <source>
        <dbReference type="EnsemblMetazoa" id="MESCA002264-PA"/>
    </source>
</evidence>
<keyword evidence="1" id="KW-0472">Membrane</keyword>
<dbReference type="STRING" id="36166.T1GFW2"/>
<protein>
    <recommendedName>
        <fullName evidence="4">CDR ABC transporter domain-containing protein</fullName>
    </recommendedName>
</protein>
<sequence length="77" mass="9067">MLYANEAMTVAQWRGVENITCFQESTELPCLANGKDVLDKYSFSEGRVYTDIFSIVVIYFIFHLLAYFCLWRKARRI</sequence>
<evidence type="ECO:0008006" key="4">
    <source>
        <dbReference type="Google" id="ProtNLM"/>
    </source>
</evidence>
<dbReference type="HOGENOM" id="CLU_2640971_0_0_1"/>
<dbReference type="EMBL" id="CAQQ02169217">
    <property type="status" value="NOT_ANNOTATED_CDS"/>
    <property type="molecule type" value="Genomic_DNA"/>
</dbReference>
<evidence type="ECO:0000256" key="1">
    <source>
        <dbReference type="SAM" id="Phobius"/>
    </source>
</evidence>
<dbReference type="Proteomes" id="UP000015102">
    <property type="component" value="Unassembled WGS sequence"/>
</dbReference>
<keyword evidence="1" id="KW-0812">Transmembrane</keyword>
<dbReference type="EnsemblMetazoa" id="MESCA002264-RA">
    <property type="protein sequence ID" value="MESCA002264-PA"/>
    <property type="gene ID" value="MESCA002264"/>
</dbReference>
<reference evidence="3" key="1">
    <citation type="submission" date="2013-02" db="EMBL/GenBank/DDBJ databases">
        <authorList>
            <person name="Hughes D."/>
        </authorList>
    </citation>
    <scope>NUCLEOTIDE SEQUENCE</scope>
    <source>
        <strain>Durham</strain>
        <strain evidence="3">NC isolate 2 -- Noor lab</strain>
    </source>
</reference>
<keyword evidence="1" id="KW-1133">Transmembrane helix</keyword>
<proteinExistence type="predicted"/>
<keyword evidence="3" id="KW-1185">Reference proteome</keyword>
<accession>T1GFW2</accession>
<dbReference type="AlphaFoldDB" id="T1GFW2"/>
<reference evidence="2" key="2">
    <citation type="submission" date="2015-06" db="UniProtKB">
        <authorList>
            <consortium name="EnsemblMetazoa"/>
        </authorList>
    </citation>
    <scope>IDENTIFICATION</scope>
</reference>
<name>T1GFW2_MEGSC</name>
<organism evidence="2 3">
    <name type="scientific">Megaselia scalaris</name>
    <name type="common">Humpbacked fly</name>
    <name type="synonym">Phora scalaris</name>
    <dbReference type="NCBI Taxonomy" id="36166"/>
    <lineage>
        <taxon>Eukaryota</taxon>
        <taxon>Metazoa</taxon>
        <taxon>Ecdysozoa</taxon>
        <taxon>Arthropoda</taxon>
        <taxon>Hexapoda</taxon>
        <taxon>Insecta</taxon>
        <taxon>Pterygota</taxon>
        <taxon>Neoptera</taxon>
        <taxon>Endopterygota</taxon>
        <taxon>Diptera</taxon>
        <taxon>Brachycera</taxon>
        <taxon>Muscomorpha</taxon>
        <taxon>Platypezoidea</taxon>
        <taxon>Phoridae</taxon>
        <taxon>Megaseliini</taxon>
        <taxon>Megaselia</taxon>
    </lineage>
</organism>
<feature type="transmembrane region" description="Helical" evidence="1">
    <location>
        <begin position="52"/>
        <end position="71"/>
    </location>
</feature>
<evidence type="ECO:0000313" key="3">
    <source>
        <dbReference type="Proteomes" id="UP000015102"/>
    </source>
</evidence>